<protein>
    <recommendedName>
        <fullName evidence="4">Gnk2-homologous domain-containing protein</fullName>
    </recommendedName>
</protein>
<keyword evidence="6" id="KW-1185">Reference proteome</keyword>
<evidence type="ECO:0000256" key="2">
    <source>
        <dbReference type="ARBA" id="ARBA00022737"/>
    </source>
</evidence>
<dbReference type="AlphaFoldDB" id="A0A7J0G6A2"/>
<dbReference type="InterPro" id="IPR002902">
    <property type="entry name" value="GNK2"/>
</dbReference>
<dbReference type="EMBL" id="BJWL01000018">
    <property type="protein sequence ID" value="GFZ06297.1"/>
    <property type="molecule type" value="Genomic_DNA"/>
</dbReference>
<evidence type="ECO:0000259" key="4">
    <source>
        <dbReference type="PROSITE" id="PS51473"/>
    </source>
</evidence>
<dbReference type="PANTHER" id="PTHR32099">
    <property type="entry name" value="CYSTEINE-RICH REPEAT SECRETORY PROTEIN"/>
    <property type="match status" value="1"/>
</dbReference>
<dbReference type="Gene3D" id="3.30.430.20">
    <property type="entry name" value="Gnk2 domain, C-X8-C-X2-C motif"/>
    <property type="match status" value="2"/>
</dbReference>
<name>A0A7J0G6A2_9ERIC</name>
<dbReference type="InterPro" id="IPR038408">
    <property type="entry name" value="GNK2_sf"/>
</dbReference>
<dbReference type="Proteomes" id="UP000585474">
    <property type="component" value="Unassembled WGS sequence"/>
</dbReference>
<evidence type="ECO:0000256" key="3">
    <source>
        <dbReference type="SAM" id="SignalP"/>
    </source>
</evidence>
<evidence type="ECO:0000313" key="5">
    <source>
        <dbReference type="EMBL" id="GFZ06297.1"/>
    </source>
</evidence>
<keyword evidence="2" id="KW-0677">Repeat</keyword>
<organism evidence="5 6">
    <name type="scientific">Actinidia rufa</name>
    <dbReference type="NCBI Taxonomy" id="165716"/>
    <lineage>
        <taxon>Eukaryota</taxon>
        <taxon>Viridiplantae</taxon>
        <taxon>Streptophyta</taxon>
        <taxon>Embryophyta</taxon>
        <taxon>Tracheophyta</taxon>
        <taxon>Spermatophyta</taxon>
        <taxon>Magnoliopsida</taxon>
        <taxon>eudicotyledons</taxon>
        <taxon>Gunneridae</taxon>
        <taxon>Pentapetalae</taxon>
        <taxon>asterids</taxon>
        <taxon>Ericales</taxon>
        <taxon>Actinidiaceae</taxon>
        <taxon>Actinidia</taxon>
    </lineage>
</organism>
<gene>
    <name evidence="5" type="ORF">Acr_18g0004670</name>
</gene>
<feature type="domain" description="Gnk2-homologous" evidence="4">
    <location>
        <begin position="105"/>
        <end position="214"/>
    </location>
</feature>
<sequence>MVSSTSSILLFCIIPIILRLSTAQICQVQCWVLLGYLWARLTHMVYVLGYCRGDLSEESCVNCVNSSSQAIMKNCPNKIAAMSFGDKYQCFVGCSDKNVSMVMGMYPYIILSNTANISINYVNEFDQALLSLAISLVEKASLSPPRSKFATGKNNFTKYENIYALMECIPSIALDGCRDCLQQLVDDYQTCCMRRKGVVIVGPNCMFQYEMYPFFEVTSDPSPPPLPPPVSSASLPPPTNKTINEGMPVSPWCVKPIQTSFINIFPRRK</sequence>
<feature type="signal peptide" evidence="3">
    <location>
        <begin position="1"/>
        <end position="23"/>
    </location>
</feature>
<dbReference type="PROSITE" id="PS51473">
    <property type="entry name" value="GNK2"/>
    <property type="match status" value="2"/>
</dbReference>
<dbReference type="CDD" id="cd23509">
    <property type="entry name" value="Gnk2-like"/>
    <property type="match status" value="2"/>
</dbReference>
<feature type="chain" id="PRO_5029829842" description="Gnk2-homologous domain-containing protein" evidence="3">
    <location>
        <begin position="24"/>
        <end position="269"/>
    </location>
</feature>
<evidence type="ECO:0000256" key="1">
    <source>
        <dbReference type="ARBA" id="ARBA00022729"/>
    </source>
</evidence>
<evidence type="ECO:0000313" key="6">
    <source>
        <dbReference type="Proteomes" id="UP000585474"/>
    </source>
</evidence>
<feature type="domain" description="Gnk2-homologous" evidence="4">
    <location>
        <begin position="1"/>
        <end position="99"/>
    </location>
</feature>
<accession>A0A7J0G6A2</accession>
<dbReference type="Pfam" id="PF01657">
    <property type="entry name" value="Stress-antifung"/>
    <property type="match status" value="2"/>
</dbReference>
<comment type="caution">
    <text evidence="5">The sequence shown here is derived from an EMBL/GenBank/DDBJ whole genome shotgun (WGS) entry which is preliminary data.</text>
</comment>
<keyword evidence="1 3" id="KW-0732">Signal</keyword>
<reference evidence="5 6" key="1">
    <citation type="submission" date="2019-07" db="EMBL/GenBank/DDBJ databases">
        <title>De Novo Assembly of kiwifruit Actinidia rufa.</title>
        <authorList>
            <person name="Sugita-Konishi S."/>
            <person name="Sato K."/>
            <person name="Mori E."/>
            <person name="Abe Y."/>
            <person name="Kisaki G."/>
            <person name="Hamano K."/>
            <person name="Suezawa K."/>
            <person name="Otani M."/>
            <person name="Fukuda T."/>
            <person name="Manabe T."/>
            <person name="Gomi K."/>
            <person name="Tabuchi M."/>
            <person name="Akimitsu K."/>
            <person name="Kataoka I."/>
        </authorList>
    </citation>
    <scope>NUCLEOTIDE SEQUENCE [LARGE SCALE GENOMIC DNA]</scope>
    <source>
        <strain evidence="6">cv. Fuchu</strain>
    </source>
</reference>
<dbReference type="PANTHER" id="PTHR32099:SF92">
    <property type="entry name" value="CYSTEINE-RICH RECEPTOR-LIKE PROTEIN KINASE 11"/>
    <property type="match status" value="1"/>
</dbReference>
<dbReference type="OrthoDB" id="4062651at2759"/>
<proteinExistence type="predicted"/>